<dbReference type="InterPro" id="IPR029063">
    <property type="entry name" value="SAM-dependent_MTases_sf"/>
</dbReference>
<comment type="similarity">
    <text evidence="1">Belongs to the CFA/CMAS family.</text>
</comment>
<dbReference type="CDD" id="cd02440">
    <property type="entry name" value="AdoMet_MTases"/>
    <property type="match status" value="1"/>
</dbReference>
<evidence type="ECO:0000256" key="4">
    <source>
        <dbReference type="ARBA" id="ARBA00022691"/>
    </source>
</evidence>
<organism evidence="6 7">
    <name type="scientific">Herbaspirillum hiltneri N3</name>
    <dbReference type="NCBI Taxonomy" id="1262470"/>
    <lineage>
        <taxon>Bacteria</taxon>
        <taxon>Pseudomonadati</taxon>
        <taxon>Pseudomonadota</taxon>
        <taxon>Betaproteobacteria</taxon>
        <taxon>Burkholderiales</taxon>
        <taxon>Oxalobacteraceae</taxon>
        <taxon>Herbaspirillum</taxon>
    </lineage>
</organism>
<reference evidence="7" key="1">
    <citation type="journal article" date="2015" name="Genome Announc.">
        <title>Complete Genome Sequence of Herbaspirillum hiltneri N3 (DSM 17495), Isolated from Surface-Sterilized Wheat Roots.</title>
        <authorList>
            <person name="Guizelini D."/>
            <person name="Saizaki P.M."/>
            <person name="Coimbra N.A."/>
            <person name="Weiss V.A."/>
            <person name="Faoro H."/>
            <person name="Sfeir M.Z."/>
            <person name="Baura V.A."/>
            <person name="Monteiro R.A."/>
            <person name="Chubatsu L.S."/>
            <person name="Souza E.M."/>
            <person name="Cruz L.M."/>
            <person name="Pedrosa F.O."/>
            <person name="Raittz R.T."/>
            <person name="Marchaukoski J.N."/>
            <person name="Steffens M.B."/>
        </authorList>
    </citation>
    <scope>NUCLEOTIDE SEQUENCE [LARGE SCALE GENOMIC DNA]</scope>
    <source>
        <strain evidence="7">N3</strain>
    </source>
</reference>
<proteinExistence type="inferred from homology"/>
<protein>
    <submittedName>
        <fullName evidence="6">Cyclopropane-fatty-acyl-phospholipid synthase</fullName>
    </submittedName>
</protein>
<dbReference type="Proteomes" id="UP000063429">
    <property type="component" value="Chromosome"/>
</dbReference>
<dbReference type="InterPro" id="IPR050723">
    <property type="entry name" value="CFA/CMAS"/>
</dbReference>
<evidence type="ECO:0000256" key="2">
    <source>
        <dbReference type="ARBA" id="ARBA00022603"/>
    </source>
</evidence>
<evidence type="ECO:0000256" key="5">
    <source>
        <dbReference type="ARBA" id="ARBA00023098"/>
    </source>
</evidence>
<dbReference type="InterPro" id="IPR003333">
    <property type="entry name" value="CMAS"/>
</dbReference>
<accession>A0ABN4I6J8</accession>
<dbReference type="Gene3D" id="3.40.50.150">
    <property type="entry name" value="Vaccinia Virus protein VP39"/>
    <property type="match status" value="1"/>
</dbReference>
<keyword evidence="3" id="KW-0808">Transferase</keyword>
<dbReference type="EMBL" id="CP011409">
    <property type="protein sequence ID" value="AKZ65088.1"/>
    <property type="molecule type" value="Genomic_DNA"/>
</dbReference>
<evidence type="ECO:0000256" key="3">
    <source>
        <dbReference type="ARBA" id="ARBA00022679"/>
    </source>
</evidence>
<keyword evidence="5" id="KW-0443">Lipid metabolism</keyword>
<dbReference type="RefSeq" id="WP_053201141.1">
    <property type="nucleotide sequence ID" value="NZ_CP011409.1"/>
</dbReference>
<evidence type="ECO:0000313" key="6">
    <source>
        <dbReference type="EMBL" id="AKZ65088.1"/>
    </source>
</evidence>
<dbReference type="PIRSF" id="PIRSF003085">
    <property type="entry name" value="CMAS"/>
    <property type="match status" value="1"/>
</dbReference>
<keyword evidence="7" id="KW-1185">Reference proteome</keyword>
<dbReference type="Pfam" id="PF02353">
    <property type="entry name" value="CMAS"/>
    <property type="match status" value="1"/>
</dbReference>
<evidence type="ECO:0000256" key="1">
    <source>
        <dbReference type="ARBA" id="ARBA00010815"/>
    </source>
</evidence>
<dbReference type="SUPFAM" id="SSF53335">
    <property type="entry name" value="S-adenosyl-L-methionine-dependent methyltransferases"/>
    <property type="match status" value="1"/>
</dbReference>
<gene>
    <name evidence="6" type="ORF">F506_01700</name>
</gene>
<dbReference type="PANTHER" id="PTHR43667">
    <property type="entry name" value="CYCLOPROPANE-FATTY-ACYL-PHOSPHOLIPID SYNTHASE"/>
    <property type="match status" value="1"/>
</dbReference>
<keyword evidence="4" id="KW-0949">S-adenosyl-L-methionine</keyword>
<dbReference type="PANTHER" id="PTHR43667:SF2">
    <property type="entry name" value="FATTY ACID C-METHYL TRANSFERASE"/>
    <property type="match status" value="1"/>
</dbReference>
<name>A0ABN4I6J8_9BURK</name>
<keyword evidence="2" id="KW-0489">Methyltransferase</keyword>
<sequence>MPEAALSDSSRPAGASAPPATRLFLRLLNCLAHGHLQLITPHGNTLTFGDLHQPPSAQMVIRDWRACARMLQAGDIGFAESYAAGWIDTPDLSALLRLCLRNQAELERMMFGGKLAGLWYRLRHLMRANTRAGSRKNIHAHYDIGNAFYHQWLDRSWTYSSAIFDGDHGQSLEAAQARKYQRIIDQLGLQAGDHVLEIGCGWGGFAEHAASLGIRVHGVTISAAQLQVAQQRLAERGLDHLARLELCDYRDLKGEYDAVVSIEMFEAVGERYWQQYFDTVSARLKRGGRAMIQSITIAEQYFERYRNTSDFIRQYIFPGGMLPSPERFCAKARNAGLQTLDQYRFGIDYAETLRRWHASFLRARDAIRKQGFDERFMRLWQLYYAYCEVGFDEERTDVIQFMLQKS</sequence>
<evidence type="ECO:0000313" key="7">
    <source>
        <dbReference type="Proteomes" id="UP000063429"/>
    </source>
</evidence>